<dbReference type="EMBL" id="UEGW01000001">
    <property type="protein sequence ID" value="SRX93151.1"/>
    <property type="molecule type" value="Genomic_DNA"/>
</dbReference>
<proteinExistence type="predicted"/>
<dbReference type="Gene3D" id="3.40.1000.10">
    <property type="entry name" value="Mog1/PsbP, alpha/beta/alpha sandwich"/>
    <property type="match status" value="1"/>
</dbReference>
<evidence type="ECO:0000313" key="2">
    <source>
        <dbReference type="Proteomes" id="UP000252015"/>
    </source>
</evidence>
<keyword evidence="2" id="KW-1185">Reference proteome</keyword>
<gene>
    <name evidence="1" type="ORF">MSP7336_01386</name>
</gene>
<evidence type="ECO:0000313" key="1">
    <source>
        <dbReference type="EMBL" id="SRX93151.1"/>
    </source>
</evidence>
<sequence length="157" mass="17107">MRLHSEATDEPLLAIPKPAGWTFSTRENSSLVRGALSKPSLEASGFTPSFVVALANVTGDASTPEQALDTERAGRAQKVKIDNDEPGTQCGYPSRTLTYTYEGRASTTLMIAAEDELQNIWISTVDTQTIEPNNPEYLAAKRTILDGFQFSLPNNNQ</sequence>
<reference evidence="1 2" key="1">
    <citation type="submission" date="2018-05" db="EMBL/GenBank/DDBJ databases">
        <authorList>
            <consortium name="IHU Genomes"/>
        </authorList>
    </citation>
    <scope>NUCLEOTIDE SEQUENCE [LARGE SCALE GENOMIC DNA]</scope>
    <source>
        <strain evidence="1 2">P7336</strain>
    </source>
</reference>
<evidence type="ECO:0008006" key="3">
    <source>
        <dbReference type="Google" id="ProtNLM"/>
    </source>
</evidence>
<protein>
    <recommendedName>
        <fullName evidence="3">DUF1795 domain-containing protein</fullName>
    </recommendedName>
</protein>
<accession>A0A375YW50</accession>
<dbReference type="Proteomes" id="UP000252015">
    <property type="component" value="Unassembled WGS sequence"/>
</dbReference>
<name>A0A375YW50_MYCSH</name>
<dbReference type="AlphaFoldDB" id="A0A375YW50"/>
<organism evidence="1 2">
    <name type="scientific">Mycobacterium shimoidei</name>
    <dbReference type="NCBI Taxonomy" id="29313"/>
    <lineage>
        <taxon>Bacteria</taxon>
        <taxon>Bacillati</taxon>
        <taxon>Actinomycetota</taxon>
        <taxon>Actinomycetes</taxon>
        <taxon>Mycobacteriales</taxon>
        <taxon>Mycobacteriaceae</taxon>
        <taxon>Mycobacterium</taxon>
    </lineage>
</organism>